<dbReference type="InterPro" id="IPR025532">
    <property type="entry name" value="G6P_1-epimerase"/>
</dbReference>
<dbReference type="InterPro" id="IPR011013">
    <property type="entry name" value="Gal_mutarotase_sf_dom"/>
</dbReference>
<dbReference type="PANTHER" id="PTHR11122">
    <property type="entry name" value="APOSPORY-ASSOCIATED PROTEIN C-RELATED"/>
    <property type="match status" value="1"/>
</dbReference>
<gene>
    <name evidence="6" type="primary">yeaD</name>
    <name evidence="6" type="ORF">NCTC12871_01616</name>
</gene>
<accession>A0A448TVY7</accession>
<name>A0A448TVY7_9PAST</name>
<dbReference type="InterPro" id="IPR014718">
    <property type="entry name" value="GH-type_carb-bd"/>
</dbReference>
<dbReference type="GO" id="GO:0047938">
    <property type="term" value="F:glucose-6-phosphate 1-epimerase activity"/>
    <property type="evidence" value="ECO:0007669"/>
    <property type="project" value="UniProtKB-UniRule"/>
</dbReference>
<evidence type="ECO:0000256" key="4">
    <source>
        <dbReference type="PIRNR" id="PIRNR016020"/>
    </source>
</evidence>
<dbReference type="GO" id="GO:0005975">
    <property type="term" value="P:carbohydrate metabolic process"/>
    <property type="evidence" value="ECO:0007669"/>
    <property type="project" value="InterPro"/>
</dbReference>
<protein>
    <recommendedName>
        <fullName evidence="4">Putative glucose-6-phosphate 1-epimerase</fullName>
        <ecNumber evidence="4">5.1.3.15</ecNumber>
    </recommendedName>
</protein>
<keyword evidence="3 4" id="KW-0413">Isomerase</keyword>
<dbReference type="EC" id="5.1.3.15" evidence="4"/>
<proteinExistence type="inferred from homology"/>
<dbReference type="KEGG" id="adp:NCTC12871_01616"/>
<evidence type="ECO:0000256" key="5">
    <source>
        <dbReference type="PIRSR" id="PIRSR016020-1"/>
    </source>
</evidence>
<feature type="active site" evidence="5">
    <location>
        <position position="156"/>
    </location>
</feature>
<evidence type="ECO:0000256" key="3">
    <source>
        <dbReference type="ARBA" id="ARBA00023235"/>
    </source>
</evidence>
<dbReference type="GO" id="GO:0030246">
    <property type="term" value="F:carbohydrate binding"/>
    <property type="evidence" value="ECO:0007669"/>
    <property type="project" value="UniProtKB-UniRule"/>
</dbReference>
<dbReference type="InterPro" id="IPR008183">
    <property type="entry name" value="Aldose_1/G6P_1-epimerase"/>
</dbReference>
<dbReference type="AlphaFoldDB" id="A0A448TVY7"/>
<dbReference type="SUPFAM" id="SSF74650">
    <property type="entry name" value="Galactose mutarotase-like"/>
    <property type="match status" value="1"/>
</dbReference>
<dbReference type="EMBL" id="LR134510">
    <property type="protein sequence ID" value="VEJ10108.1"/>
    <property type="molecule type" value="Genomic_DNA"/>
</dbReference>
<sequence>MQPAENIKKTKLRELATGVTLWTYNEIPMVEIHHPIGDALISLQGAQLLQWQPQGKDKSLLWLSDIEPFQLGKAIRGGIPICYPWFNNAGTPAHGYARISLWELVSHHVTPQSVYLVFGLFDKNGMIEARLEMQFDQHCHLMFKHYLEDPAQVALHSYFQVSNIKNVGVEGLPESCFNFVTQRDEIVPPIRHINGHTDCCYRIPRESEVSILDGTDKISIMQCNASDTVVWNPWEKATSAMSADAYQHMLCVETARIHDKLPKNENLILKIFTQ</sequence>
<reference evidence="6 7" key="1">
    <citation type="submission" date="2018-12" db="EMBL/GenBank/DDBJ databases">
        <authorList>
            <consortium name="Pathogen Informatics"/>
        </authorList>
    </citation>
    <scope>NUCLEOTIDE SEQUENCE [LARGE SCALE GENOMIC DNA]</scope>
    <source>
        <strain evidence="6 7">NCTC12871</strain>
    </source>
</reference>
<dbReference type="PANTHER" id="PTHR11122:SF13">
    <property type="entry name" value="GLUCOSE-6-PHOSPHATE 1-EPIMERASE"/>
    <property type="match status" value="1"/>
</dbReference>
<organism evidence="6 7">
    <name type="scientific">Actinobacillus delphinicola</name>
    <dbReference type="NCBI Taxonomy" id="51161"/>
    <lineage>
        <taxon>Bacteria</taxon>
        <taxon>Pseudomonadati</taxon>
        <taxon>Pseudomonadota</taxon>
        <taxon>Gammaproteobacteria</taxon>
        <taxon>Pasteurellales</taxon>
        <taxon>Pasteurellaceae</taxon>
        <taxon>Actinobacillus</taxon>
    </lineage>
</organism>
<feature type="active site" evidence="5">
    <location>
        <position position="253"/>
    </location>
</feature>
<evidence type="ECO:0000256" key="2">
    <source>
        <dbReference type="ARBA" id="ARBA00005866"/>
    </source>
</evidence>
<evidence type="ECO:0000313" key="7">
    <source>
        <dbReference type="Proteomes" id="UP000279799"/>
    </source>
</evidence>
<dbReference type="RefSeq" id="WP_232019044.1">
    <property type="nucleotide sequence ID" value="NZ_LR134510.1"/>
</dbReference>
<evidence type="ECO:0000313" key="6">
    <source>
        <dbReference type="EMBL" id="VEJ10108.1"/>
    </source>
</evidence>
<comment type="catalytic activity">
    <reaction evidence="1">
        <text>alpha-D-glucose 6-phosphate = beta-D-glucose 6-phosphate</text>
        <dbReference type="Rhea" id="RHEA:16249"/>
        <dbReference type="ChEBI" id="CHEBI:58225"/>
        <dbReference type="ChEBI" id="CHEBI:58247"/>
        <dbReference type="EC" id="5.1.3.15"/>
    </reaction>
</comment>
<dbReference type="PIRSF" id="PIRSF016020">
    <property type="entry name" value="PHexose_mutarotase"/>
    <property type="match status" value="1"/>
</dbReference>
<dbReference type="Proteomes" id="UP000279799">
    <property type="component" value="Chromosome"/>
</dbReference>
<comment type="similarity">
    <text evidence="2 4">Belongs to the glucose-6-phosphate 1-epimerase family.</text>
</comment>
<dbReference type="CDD" id="cd09020">
    <property type="entry name" value="D-hex-6-P-epi_like"/>
    <property type="match status" value="1"/>
</dbReference>
<keyword evidence="7" id="KW-1185">Reference proteome</keyword>
<dbReference type="Gene3D" id="2.70.98.10">
    <property type="match status" value="1"/>
</dbReference>
<evidence type="ECO:0000256" key="1">
    <source>
        <dbReference type="ARBA" id="ARBA00001096"/>
    </source>
</evidence>
<dbReference type="Pfam" id="PF01263">
    <property type="entry name" value="Aldose_epim"/>
    <property type="match status" value="1"/>
</dbReference>